<protein>
    <recommendedName>
        <fullName evidence="1">Resolvase/invertase-type recombinase catalytic domain-containing protein</fullName>
    </recommendedName>
</protein>
<dbReference type="EMBL" id="CP029042">
    <property type="protein sequence ID" value="AZS69812.1"/>
    <property type="molecule type" value="Genomic_DNA"/>
</dbReference>
<dbReference type="PANTHER" id="PTHR30461:SF23">
    <property type="entry name" value="DNA RECOMBINASE-RELATED"/>
    <property type="match status" value="1"/>
</dbReference>
<dbReference type="RefSeq" id="WP_127149045.1">
    <property type="nucleotide sequence ID" value="NZ_CP029042.1"/>
</dbReference>
<organism evidence="2 3">
    <name type="scientific">Streptomyces lydicus</name>
    <dbReference type="NCBI Taxonomy" id="47763"/>
    <lineage>
        <taxon>Bacteria</taxon>
        <taxon>Bacillati</taxon>
        <taxon>Actinomycetota</taxon>
        <taxon>Actinomycetes</taxon>
        <taxon>Kitasatosporales</taxon>
        <taxon>Streptomycetaceae</taxon>
        <taxon>Streptomyces</taxon>
    </lineage>
</organism>
<accession>A0A3Q9K6D2</accession>
<dbReference type="CDD" id="cd00338">
    <property type="entry name" value="Ser_Recombinase"/>
    <property type="match status" value="1"/>
</dbReference>
<dbReference type="SUPFAM" id="SSF53041">
    <property type="entry name" value="Resolvase-like"/>
    <property type="match status" value="1"/>
</dbReference>
<proteinExistence type="predicted"/>
<dbReference type="PANTHER" id="PTHR30461">
    <property type="entry name" value="DNA-INVERTASE FROM LAMBDOID PROPHAGE"/>
    <property type="match status" value="1"/>
</dbReference>
<feature type="domain" description="Resolvase/invertase-type recombinase catalytic" evidence="1">
    <location>
        <begin position="39"/>
        <end position="202"/>
    </location>
</feature>
<dbReference type="Pfam" id="PF00239">
    <property type="entry name" value="Resolvase"/>
    <property type="match status" value="1"/>
</dbReference>
<dbReference type="Gene3D" id="3.40.50.1390">
    <property type="entry name" value="Resolvase, N-terminal catalytic domain"/>
    <property type="match status" value="1"/>
</dbReference>
<dbReference type="Proteomes" id="UP000275579">
    <property type="component" value="Chromosome"/>
</dbReference>
<sequence>MPTAAPNVWEDFEVPAHARGGQVTLNLHDHLAAYAPKRPGAYLRISSDRFGLEAGADRQLEDAEDTRARLRWGPFAKVYRENDTSAFKKRKIVKPDGSIDWIVLRSEFRQLLADLANGVIDGVIFYDLDRLVRQPRDLEDLIDIVEYVKRPVTGATGGRMNLINDSDRHMARMMCVMALKSSEDTARRVARQHLSAAQNGLAQGRIAYGWVRHCGQERCRW</sequence>
<name>A0A3Q9K6D2_9ACTN</name>
<dbReference type="GO" id="GO:0003677">
    <property type="term" value="F:DNA binding"/>
    <property type="evidence" value="ECO:0007669"/>
    <property type="project" value="InterPro"/>
</dbReference>
<dbReference type="InterPro" id="IPR036162">
    <property type="entry name" value="Resolvase-like_N_sf"/>
</dbReference>
<dbReference type="SMART" id="SM00857">
    <property type="entry name" value="Resolvase"/>
    <property type="match status" value="1"/>
</dbReference>
<gene>
    <name evidence="2" type="ORF">DDE74_01445</name>
</gene>
<evidence type="ECO:0000313" key="2">
    <source>
        <dbReference type="EMBL" id="AZS69812.1"/>
    </source>
</evidence>
<evidence type="ECO:0000259" key="1">
    <source>
        <dbReference type="SMART" id="SM00857"/>
    </source>
</evidence>
<reference evidence="2 3" key="1">
    <citation type="submission" date="2018-04" db="EMBL/GenBank/DDBJ databases">
        <title>Complete genome sequences of Streptomyces lydicus strain WYEC and characterization of antagonistic properties of biological control agents.</title>
        <authorList>
            <person name="Mariita R.M."/>
            <person name="Sello J.K."/>
        </authorList>
    </citation>
    <scope>NUCLEOTIDE SEQUENCE [LARGE SCALE GENOMIC DNA]</scope>
    <source>
        <strain evidence="2 3">WYEC 108</strain>
    </source>
</reference>
<dbReference type="InterPro" id="IPR006119">
    <property type="entry name" value="Resolv_N"/>
</dbReference>
<evidence type="ECO:0000313" key="3">
    <source>
        <dbReference type="Proteomes" id="UP000275579"/>
    </source>
</evidence>
<dbReference type="InterPro" id="IPR050639">
    <property type="entry name" value="SSR_resolvase"/>
</dbReference>
<dbReference type="AlphaFoldDB" id="A0A3Q9K6D2"/>
<dbReference type="GO" id="GO:0000150">
    <property type="term" value="F:DNA strand exchange activity"/>
    <property type="evidence" value="ECO:0007669"/>
    <property type="project" value="InterPro"/>
</dbReference>